<keyword evidence="1" id="KW-0812">Transmembrane</keyword>
<evidence type="ECO:0000313" key="3">
    <source>
        <dbReference type="Proteomes" id="UP000009170"/>
    </source>
</evidence>
<gene>
    <name evidence="2" type="ORF">OT_ostta06g01920</name>
</gene>
<evidence type="ECO:0000256" key="1">
    <source>
        <dbReference type="SAM" id="Phobius"/>
    </source>
</evidence>
<keyword evidence="1" id="KW-0472">Membrane</keyword>
<sequence>MSRADPDPGARALRGALGGFFGSVLAVGGGFTAIALGGTAISRAAVERQRRRRNTKCDSCAGERFVRCATCLGKRAIDWQPIERPSVDRMCLCPTCQGSGLQKCLNCLGQGVV</sequence>
<keyword evidence="3" id="KW-1185">Reference proteome</keyword>
<proteinExistence type="predicted"/>
<dbReference type="SUPFAM" id="SSF57938">
    <property type="entry name" value="DnaJ/Hsp40 cysteine-rich domain"/>
    <property type="match status" value="1"/>
</dbReference>
<dbReference type="GeneID" id="34945901"/>
<dbReference type="EMBL" id="CAID01000006">
    <property type="protein sequence ID" value="CEF98328.1"/>
    <property type="molecule type" value="Genomic_DNA"/>
</dbReference>
<dbReference type="InterPro" id="IPR036410">
    <property type="entry name" value="HSP_DnaJ_Cys-rich_dom_sf"/>
</dbReference>
<evidence type="ECO:0000313" key="2">
    <source>
        <dbReference type="EMBL" id="CEF98328.1"/>
    </source>
</evidence>
<reference evidence="2 3" key="2">
    <citation type="journal article" date="2014" name="BMC Genomics">
        <title>An improved genome of the model marine alga Ostreococcus tauri unfolds by assessing Illumina de novo assemblies.</title>
        <authorList>
            <person name="Blanc-Mathieu R."/>
            <person name="Verhelst B."/>
            <person name="Derelle E."/>
            <person name="Rombauts S."/>
            <person name="Bouget F.Y."/>
            <person name="Carre I."/>
            <person name="Chateau A."/>
            <person name="Eyre-Walker A."/>
            <person name="Grimsley N."/>
            <person name="Moreau H."/>
            <person name="Piegu B."/>
            <person name="Rivals E."/>
            <person name="Schackwitz W."/>
            <person name="Van de Peer Y."/>
            <person name="Piganeau G."/>
        </authorList>
    </citation>
    <scope>NUCLEOTIDE SEQUENCE [LARGE SCALE GENOMIC DNA]</scope>
    <source>
        <strain evidence="3">OTTH 0595 / CCAP 157/2 / RCC745</strain>
    </source>
</reference>
<dbReference type="OrthoDB" id="524655at2759"/>
<dbReference type="KEGG" id="ota:OT_ostta06g01920"/>
<organism evidence="2 3">
    <name type="scientific">Ostreococcus tauri</name>
    <name type="common">Marine green alga</name>
    <dbReference type="NCBI Taxonomy" id="70448"/>
    <lineage>
        <taxon>Eukaryota</taxon>
        <taxon>Viridiplantae</taxon>
        <taxon>Chlorophyta</taxon>
        <taxon>Mamiellophyceae</taxon>
        <taxon>Mamiellales</taxon>
        <taxon>Bathycoccaceae</taxon>
        <taxon>Ostreococcus</taxon>
    </lineage>
</organism>
<dbReference type="InParanoid" id="A0A090N3L5"/>
<comment type="caution">
    <text evidence="2">The sequence shown here is derived from an EMBL/GenBank/DDBJ whole genome shotgun (WGS) entry which is preliminary data.</text>
</comment>
<protein>
    <submittedName>
        <fullName evidence="2">Unnamed product</fullName>
    </submittedName>
</protein>
<keyword evidence="1" id="KW-1133">Transmembrane helix</keyword>
<name>A0A090N3L5_OSTTA</name>
<dbReference type="AlphaFoldDB" id="A0A090N3L5"/>
<dbReference type="RefSeq" id="XP_022839211.1">
    <property type="nucleotide sequence ID" value="XM_022984008.1"/>
</dbReference>
<accession>A0A090N3L5</accession>
<dbReference type="Proteomes" id="UP000009170">
    <property type="component" value="Unassembled WGS sequence"/>
</dbReference>
<reference evidence="3" key="1">
    <citation type="journal article" date="2006" name="Proc. Natl. Acad. Sci. U.S.A.">
        <title>Genome analysis of the smallest free-living eukaryote Ostreococcus tauri unveils many unique features.</title>
        <authorList>
            <person name="Derelle E."/>
            <person name="Ferraz C."/>
            <person name="Rombauts S."/>
            <person name="Rouze P."/>
            <person name="Worden A.Z."/>
            <person name="Robbens S."/>
            <person name="Partensky F."/>
            <person name="Degroeve S."/>
            <person name="Echeynie S."/>
            <person name="Cooke R."/>
            <person name="Saeys Y."/>
            <person name="Wuyts J."/>
            <person name="Jabbari K."/>
            <person name="Bowler C."/>
            <person name="Panaud O."/>
            <person name="Piegu B."/>
            <person name="Ball S.G."/>
            <person name="Ral J.-P."/>
            <person name="Bouget F.-Y."/>
            <person name="Piganeau G."/>
            <person name="De Baets B."/>
            <person name="Picard A."/>
            <person name="Delseny M."/>
            <person name="Demaille J."/>
            <person name="Van de Peer Y."/>
            <person name="Moreau H."/>
        </authorList>
    </citation>
    <scope>NUCLEOTIDE SEQUENCE [LARGE SCALE GENOMIC DNA]</scope>
    <source>
        <strain evidence="3">OTTH 0595 / CCAP 157/2 / RCC745</strain>
    </source>
</reference>
<feature type="transmembrane region" description="Helical" evidence="1">
    <location>
        <begin position="20"/>
        <end position="46"/>
    </location>
</feature>